<protein>
    <recommendedName>
        <fullName evidence="3">histidine kinase</fullName>
        <ecNumber evidence="3">2.7.13.3</ecNumber>
    </recommendedName>
</protein>
<keyword evidence="7 14" id="KW-0812">Transmembrane</keyword>
<evidence type="ECO:0000256" key="9">
    <source>
        <dbReference type="ARBA" id="ARBA00022777"/>
    </source>
</evidence>
<evidence type="ECO:0000259" key="15">
    <source>
        <dbReference type="PROSITE" id="PS50109"/>
    </source>
</evidence>
<organism evidence="17 18">
    <name type="scientific">Neobacillus vireti LMG 21834</name>
    <dbReference type="NCBI Taxonomy" id="1131730"/>
    <lineage>
        <taxon>Bacteria</taxon>
        <taxon>Bacillati</taxon>
        <taxon>Bacillota</taxon>
        <taxon>Bacilli</taxon>
        <taxon>Bacillales</taxon>
        <taxon>Bacillaceae</taxon>
        <taxon>Neobacillus</taxon>
    </lineage>
</organism>
<evidence type="ECO:0000256" key="10">
    <source>
        <dbReference type="ARBA" id="ARBA00022840"/>
    </source>
</evidence>
<reference evidence="17 18" key="1">
    <citation type="journal article" date="2014" name="Environ. Microbiol.">
        <title>The nitrate-ammonifying and nosZ-carrying bacterium Bacillus vireti is a potent source and sink for nitric and nitrous oxide under high nitrate conditions.</title>
        <authorList>
            <person name="Mania D."/>
            <person name="Heylen K."/>
            <person name="van Spanning R.J."/>
            <person name="Frostegard A."/>
        </authorList>
    </citation>
    <scope>NUCLEOTIDE SEQUENCE [LARGE SCALE GENOMIC DNA]</scope>
    <source>
        <strain evidence="17 18">LMG 21834</strain>
    </source>
</reference>
<comment type="catalytic activity">
    <reaction evidence="1">
        <text>ATP + protein L-histidine = ADP + protein N-phospho-L-histidine.</text>
        <dbReference type="EC" id="2.7.13.3"/>
    </reaction>
</comment>
<evidence type="ECO:0000256" key="14">
    <source>
        <dbReference type="SAM" id="Phobius"/>
    </source>
</evidence>
<keyword evidence="13 14" id="KW-0472">Membrane</keyword>
<dbReference type="Gene3D" id="3.30.565.10">
    <property type="entry name" value="Histidine kinase-like ATPase, C-terminal domain"/>
    <property type="match status" value="1"/>
</dbReference>
<evidence type="ECO:0000256" key="2">
    <source>
        <dbReference type="ARBA" id="ARBA00004651"/>
    </source>
</evidence>
<dbReference type="PROSITE" id="PS50109">
    <property type="entry name" value="HIS_KIN"/>
    <property type="match status" value="1"/>
</dbReference>
<comment type="caution">
    <text evidence="17">The sequence shown here is derived from an EMBL/GenBank/DDBJ whole genome shotgun (WGS) entry which is preliminary data.</text>
</comment>
<evidence type="ECO:0000256" key="4">
    <source>
        <dbReference type="ARBA" id="ARBA00022475"/>
    </source>
</evidence>
<dbReference type="Gene3D" id="6.10.340.10">
    <property type="match status" value="1"/>
</dbReference>
<keyword evidence="11 14" id="KW-1133">Transmembrane helix</keyword>
<keyword evidence="10" id="KW-0067">ATP-binding</keyword>
<dbReference type="PANTHER" id="PTHR34220:SF7">
    <property type="entry name" value="SENSOR HISTIDINE KINASE YPDA"/>
    <property type="match status" value="1"/>
</dbReference>
<evidence type="ECO:0000256" key="3">
    <source>
        <dbReference type="ARBA" id="ARBA00012438"/>
    </source>
</evidence>
<dbReference type="SUPFAM" id="SSF158472">
    <property type="entry name" value="HAMP domain-like"/>
    <property type="match status" value="1"/>
</dbReference>
<evidence type="ECO:0000313" key="18">
    <source>
        <dbReference type="Proteomes" id="UP000018877"/>
    </source>
</evidence>
<evidence type="ECO:0000256" key="11">
    <source>
        <dbReference type="ARBA" id="ARBA00022989"/>
    </source>
</evidence>
<feature type="transmembrane region" description="Helical" evidence="14">
    <location>
        <begin position="14"/>
        <end position="34"/>
    </location>
</feature>
<dbReference type="PANTHER" id="PTHR34220">
    <property type="entry name" value="SENSOR HISTIDINE KINASE YPDA"/>
    <property type="match status" value="1"/>
</dbReference>
<feature type="domain" description="Histidine kinase" evidence="15">
    <location>
        <begin position="482"/>
        <end position="588"/>
    </location>
</feature>
<dbReference type="EMBL" id="ALAN01000026">
    <property type="protein sequence ID" value="ETI70156.1"/>
    <property type="molecule type" value="Genomic_DNA"/>
</dbReference>
<evidence type="ECO:0000256" key="1">
    <source>
        <dbReference type="ARBA" id="ARBA00000085"/>
    </source>
</evidence>
<accession>A0AB94ISY7</accession>
<evidence type="ECO:0000256" key="7">
    <source>
        <dbReference type="ARBA" id="ARBA00022692"/>
    </source>
</evidence>
<dbReference type="InterPro" id="IPR004358">
    <property type="entry name" value="Sig_transdc_His_kin-like_C"/>
</dbReference>
<gene>
    <name evidence="17" type="ORF">BAVI_03684</name>
</gene>
<proteinExistence type="predicted"/>
<dbReference type="InterPro" id="IPR003660">
    <property type="entry name" value="HAMP_dom"/>
</dbReference>
<dbReference type="SMART" id="SM00304">
    <property type="entry name" value="HAMP"/>
    <property type="match status" value="1"/>
</dbReference>
<dbReference type="Pfam" id="PF02518">
    <property type="entry name" value="HATPase_c"/>
    <property type="match status" value="1"/>
</dbReference>
<keyword evidence="8" id="KW-0547">Nucleotide-binding</keyword>
<dbReference type="PROSITE" id="PS50885">
    <property type="entry name" value="HAMP"/>
    <property type="match status" value="1"/>
</dbReference>
<evidence type="ECO:0000256" key="13">
    <source>
        <dbReference type="ARBA" id="ARBA00023136"/>
    </source>
</evidence>
<dbReference type="GO" id="GO:0005524">
    <property type="term" value="F:ATP binding"/>
    <property type="evidence" value="ECO:0007669"/>
    <property type="project" value="UniProtKB-KW"/>
</dbReference>
<keyword evidence="4" id="KW-1003">Cell membrane</keyword>
<dbReference type="Gene3D" id="3.30.450.20">
    <property type="entry name" value="PAS domain"/>
    <property type="match status" value="1"/>
</dbReference>
<dbReference type="InterPro" id="IPR003594">
    <property type="entry name" value="HATPase_dom"/>
</dbReference>
<dbReference type="InterPro" id="IPR005467">
    <property type="entry name" value="His_kinase_dom"/>
</dbReference>
<evidence type="ECO:0000256" key="6">
    <source>
        <dbReference type="ARBA" id="ARBA00022679"/>
    </source>
</evidence>
<keyword evidence="18" id="KW-1185">Reference proteome</keyword>
<dbReference type="Pfam" id="PF00672">
    <property type="entry name" value="HAMP"/>
    <property type="match status" value="1"/>
</dbReference>
<feature type="transmembrane region" description="Helical" evidence="14">
    <location>
        <begin position="295"/>
        <end position="318"/>
    </location>
</feature>
<keyword evidence="9" id="KW-0418">Kinase</keyword>
<dbReference type="SMART" id="SM00387">
    <property type="entry name" value="HATPase_c"/>
    <property type="match status" value="1"/>
</dbReference>
<comment type="subcellular location">
    <subcellularLocation>
        <location evidence="2">Cell membrane</location>
        <topology evidence="2">Multi-pass membrane protein</topology>
    </subcellularLocation>
</comment>
<dbReference type="Pfam" id="PF02743">
    <property type="entry name" value="dCache_1"/>
    <property type="match status" value="1"/>
</dbReference>
<evidence type="ECO:0000256" key="8">
    <source>
        <dbReference type="ARBA" id="ARBA00022741"/>
    </source>
</evidence>
<evidence type="ECO:0000256" key="12">
    <source>
        <dbReference type="ARBA" id="ARBA00023012"/>
    </source>
</evidence>
<dbReference type="InterPro" id="IPR033479">
    <property type="entry name" value="dCache_1"/>
</dbReference>
<dbReference type="GO" id="GO:0000155">
    <property type="term" value="F:phosphorelay sensor kinase activity"/>
    <property type="evidence" value="ECO:0007669"/>
    <property type="project" value="InterPro"/>
</dbReference>
<dbReference type="PRINTS" id="PR00344">
    <property type="entry name" value="BCTRLSENSOR"/>
</dbReference>
<keyword evidence="5" id="KW-0597">Phosphoprotein</keyword>
<dbReference type="Proteomes" id="UP000018877">
    <property type="component" value="Unassembled WGS sequence"/>
</dbReference>
<name>A0AB94ISY7_9BACI</name>
<dbReference type="RefSeq" id="WP_024026953.1">
    <property type="nucleotide sequence ID" value="NZ_ALAN01000026.1"/>
</dbReference>
<dbReference type="InterPro" id="IPR010559">
    <property type="entry name" value="Sig_transdc_His_kin_internal"/>
</dbReference>
<dbReference type="SUPFAM" id="SSF55874">
    <property type="entry name" value="ATPase domain of HSP90 chaperone/DNA topoisomerase II/histidine kinase"/>
    <property type="match status" value="1"/>
</dbReference>
<evidence type="ECO:0000256" key="5">
    <source>
        <dbReference type="ARBA" id="ARBA00022553"/>
    </source>
</evidence>
<dbReference type="EC" id="2.7.13.3" evidence="3"/>
<sequence>MSKHFMNLSLQKKLMIFFTIIVMIPMILLGNFMYQKTSEIVTVQVSERVLERLIQINKNLTFFTKDIEQVSNYIYRNDAVQGVLMKPSVRSDFEKYEDFNEVTSLFEMVRGSKNWRLNLYIIGLNGDRYFTGEYLPPQYDQYLENWGIFRKASAAKGALVWDTHYTIRKVDNQDIVLSASRLLKNTKTGEPIGYLLIDVPESTIADIYQQKKADTSQLFLLDKDGYVISGSPSKTTIGMKLEHPVLDNILNSQRGYLRKSWNGQPAIVTYDTSEDAHYKIATFIPEKEVTKRNILIGYITLILVIISFIVAIWLSYFFSKTLTNPIQRLNRLIKKVEKGNLEVSYQPRYKDEIGSLGQSFNNMILQLKKLINESIEKQTLLQEAEIKTLRAQINPHFLYNTLETISAIAKLKDVKVVSEMSIALGEMMRYSIHKEKQFVKLEEDLRLLNHYLFIQMVRFQDKFTVAIHVEEPAKELYLPPLLIQPIIENAINHGLEMKLGEGELIIDIFIEQDFLVIKVKDDGLGMDEATLANICNLTHDTKDANHTGIGMENVIRRIELFFGSKYGVLIESKIDCGTTVTIRLPVIRERGEHF</sequence>
<dbReference type="Pfam" id="PF06580">
    <property type="entry name" value="His_kinase"/>
    <property type="match status" value="1"/>
</dbReference>
<feature type="domain" description="HAMP" evidence="16">
    <location>
        <begin position="320"/>
        <end position="372"/>
    </location>
</feature>
<dbReference type="GO" id="GO:0005886">
    <property type="term" value="C:plasma membrane"/>
    <property type="evidence" value="ECO:0007669"/>
    <property type="project" value="UniProtKB-SubCell"/>
</dbReference>
<dbReference type="InterPro" id="IPR036890">
    <property type="entry name" value="HATPase_C_sf"/>
</dbReference>
<evidence type="ECO:0000259" key="16">
    <source>
        <dbReference type="PROSITE" id="PS50885"/>
    </source>
</evidence>
<dbReference type="CDD" id="cd06225">
    <property type="entry name" value="HAMP"/>
    <property type="match status" value="1"/>
</dbReference>
<dbReference type="AlphaFoldDB" id="A0AB94ISY7"/>
<keyword evidence="12" id="KW-0902">Two-component regulatory system</keyword>
<dbReference type="InterPro" id="IPR050640">
    <property type="entry name" value="Bact_2-comp_sensor_kinase"/>
</dbReference>
<keyword evidence="6" id="KW-0808">Transferase</keyword>
<evidence type="ECO:0000313" key="17">
    <source>
        <dbReference type="EMBL" id="ETI70156.1"/>
    </source>
</evidence>